<dbReference type="PANTHER" id="PTHR20849:SF2">
    <property type="entry name" value="EUKARYOTIC TRANSLATION INITIATION FACTOR 4E-BINDING PROTEIN MEXTLI"/>
    <property type="match status" value="1"/>
</dbReference>
<dbReference type="GO" id="GO:0003743">
    <property type="term" value="F:translation initiation factor activity"/>
    <property type="evidence" value="ECO:0007669"/>
    <property type="project" value="TreeGrafter"/>
</dbReference>
<proteinExistence type="predicted"/>
<name>A0AAW1IYG3_POPJA</name>
<evidence type="ECO:0000313" key="1">
    <source>
        <dbReference type="EMBL" id="KAK9695256.1"/>
    </source>
</evidence>
<sequence>MWHIQDIYSKPSYLLLSYRKHITIDKGNSLCHYNENMSLGISARLKYPKKHELVKSQSQSQILASKLRQDGTMSTVENVMQAVDQVAALLSSVNVDPTISYKESIINLYQHLKVYGAYLEILYQDQLNRAFVVFRNSSQDDVRLDYLSRLHLLELIELRAKQWKGTDLMNQYYRKKVNQCVQEDLSVRCINST</sequence>
<gene>
    <name evidence="1" type="ORF">QE152_g32685</name>
</gene>
<evidence type="ECO:0000313" key="2">
    <source>
        <dbReference type="Proteomes" id="UP001458880"/>
    </source>
</evidence>
<dbReference type="GO" id="GO:0005737">
    <property type="term" value="C:cytoplasm"/>
    <property type="evidence" value="ECO:0007669"/>
    <property type="project" value="TreeGrafter"/>
</dbReference>
<keyword evidence="2" id="KW-1185">Reference proteome</keyword>
<dbReference type="InterPro" id="IPR040160">
    <property type="entry name" value="Mxt"/>
</dbReference>
<organism evidence="1 2">
    <name type="scientific">Popillia japonica</name>
    <name type="common">Japanese beetle</name>
    <dbReference type="NCBI Taxonomy" id="7064"/>
    <lineage>
        <taxon>Eukaryota</taxon>
        <taxon>Metazoa</taxon>
        <taxon>Ecdysozoa</taxon>
        <taxon>Arthropoda</taxon>
        <taxon>Hexapoda</taxon>
        <taxon>Insecta</taxon>
        <taxon>Pterygota</taxon>
        <taxon>Neoptera</taxon>
        <taxon>Endopterygota</taxon>
        <taxon>Coleoptera</taxon>
        <taxon>Polyphaga</taxon>
        <taxon>Scarabaeiformia</taxon>
        <taxon>Scarabaeidae</taxon>
        <taxon>Rutelinae</taxon>
        <taxon>Popillia</taxon>
    </lineage>
</organism>
<comment type="caution">
    <text evidence="1">The sequence shown here is derived from an EMBL/GenBank/DDBJ whole genome shotgun (WGS) entry which is preliminary data.</text>
</comment>
<dbReference type="GO" id="GO:1901190">
    <property type="term" value="P:regulation of formation of translation initiation ternary complex"/>
    <property type="evidence" value="ECO:0007669"/>
    <property type="project" value="TreeGrafter"/>
</dbReference>
<dbReference type="GO" id="GO:0008190">
    <property type="term" value="F:eukaryotic initiation factor 4E binding"/>
    <property type="evidence" value="ECO:0007669"/>
    <property type="project" value="InterPro"/>
</dbReference>
<dbReference type="EMBL" id="JASPKY010000487">
    <property type="protein sequence ID" value="KAK9695256.1"/>
    <property type="molecule type" value="Genomic_DNA"/>
</dbReference>
<dbReference type="PANTHER" id="PTHR20849">
    <property type="entry name" value="EUKARYOTIC TRANSLATION INITIATION FACTOR 4E-BINDING PROTEIN MEXTLI"/>
    <property type="match status" value="1"/>
</dbReference>
<accession>A0AAW1IYG3</accession>
<dbReference type="GO" id="GO:0045727">
    <property type="term" value="P:positive regulation of translation"/>
    <property type="evidence" value="ECO:0007669"/>
    <property type="project" value="InterPro"/>
</dbReference>
<dbReference type="Gene3D" id="1.25.40.180">
    <property type="match status" value="1"/>
</dbReference>
<reference evidence="1 2" key="1">
    <citation type="journal article" date="2024" name="BMC Genomics">
        <title>De novo assembly and annotation of Popillia japonica's genome with initial clues to its potential as an invasive pest.</title>
        <authorList>
            <person name="Cucini C."/>
            <person name="Boschi S."/>
            <person name="Funari R."/>
            <person name="Cardaioli E."/>
            <person name="Iannotti N."/>
            <person name="Marturano G."/>
            <person name="Paoli F."/>
            <person name="Bruttini M."/>
            <person name="Carapelli A."/>
            <person name="Frati F."/>
            <person name="Nardi F."/>
        </authorList>
    </citation>
    <scope>NUCLEOTIDE SEQUENCE [LARGE SCALE GENOMIC DNA]</scope>
    <source>
        <strain evidence="1">DMR45628</strain>
    </source>
</reference>
<dbReference type="Proteomes" id="UP001458880">
    <property type="component" value="Unassembled WGS sequence"/>
</dbReference>
<dbReference type="GO" id="GO:0034518">
    <property type="term" value="C:RNA cap binding complex"/>
    <property type="evidence" value="ECO:0007669"/>
    <property type="project" value="TreeGrafter"/>
</dbReference>
<protein>
    <submittedName>
        <fullName evidence="1">Uncharacterized protein</fullName>
    </submittedName>
</protein>
<dbReference type="AlphaFoldDB" id="A0AAW1IYG3"/>